<accession>A0A7C5L8P0</accession>
<organism evidence="1">
    <name type="scientific">Aquifex aeolicus</name>
    <dbReference type="NCBI Taxonomy" id="63363"/>
    <lineage>
        <taxon>Bacteria</taxon>
        <taxon>Pseudomonadati</taxon>
        <taxon>Aquificota</taxon>
        <taxon>Aquificia</taxon>
        <taxon>Aquificales</taxon>
        <taxon>Aquificaceae</taxon>
        <taxon>Aquifex</taxon>
    </lineage>
</organism>
<dbReference type="Proteomes" id="UP000885792">
    <property type="component" value="Unassembled WGS sequence"/>
</dbReference>
<dbReference type="AlphaFoldDB" id="A0A7C5L8P0"/>
<protein>
    <submittedName>
        <fullName evidence="1">DUF177 domain-containing protein</fullName>
    </submittedName>
</protein>
<sequence>MVTLNLRDIFERFDVFEGSFTIPPENLRLPADLGEIREPVRVYVVIRKDRNGYAVSIDMEGNVELECSRCLEPFSKDLPRHLEKHIESYPREEHVVLSQEDLDVSFMEEPDTVNVEELVREEIILSIPMKPLCRPDCGGFHLADLFEKESPADPRFAILKDLLTG</sequence>
<dbReference type="Pfam" id="PF02620">
    <property type="entry name" value="YceD"/>
    <property type="match status" value="1"/>
</dbReference>
<name>A0A7C5L8P0_AQUAO</name>
<comment type="caution">
    <text evidence="1">The sequence shown here is derived from an EMBL/GenBank/DDBJ whole genome shotgun (WGS) entry which is preliminary data.</text>
</comment>
<dbReference type="EMBL" id="DRNB01000348">
    <property type="protein sequence ID" value="HHJ65086.1"/>
    <property type="molecule type" value="Genomic_DNA"/>
</dbReference>
<gene>
    <name evidence="1" type="ORF">ENJ61_09320</name>
</gene>
<dbReference type="InterPro" id="IPR003772">
    <property type="entry name" value="YceD"/>
</dbReference>
<proteinExistence type="predicted"/>
<evidence type="ECO:0000313" key="1">
    <source>
        <dbReference type="EMBL" id="HHJ65086.1"/>
    </source>
</evidence>
<reference evidence="1" key="1">
    <citation type="journal article" date="2020" name="mSystems">
        <title>Genome- and Community-Level Interaction Insights into Carbon Utilization and Element Cycling Functions of Hydrothermarchaeota in Hydrothermal Sediment.</title>
        <authorList>
            <person name="Zhou Z."/>
            <person name="Liu Y."/>
            <person name="Xu W."/>
            <person name="Pan J."/>
            <person name="Luo Z.H."/>
            <person name="Li M."/>
        </authorList>
    </citation>
    <scope>NUCLEOTIDE SEQUENCE [LARGE SCALE GENOMIC DNA]</scope>
    <source>
        <strain evidence="1">HyVt-501</strain>
    </source>
</reference>